<proteinExistence type="predicted"/>
<dbReference type="EMBL" id="MU128975">
    <property type="protein sequence ID" value="KAF9513235.1"/>
    <property type="molecule type" value="Genomic_DNA"/>
</dbReference>
<comment type="caution">
    <text evidence="2">The sequence shown here is derived from an EMBL/GenBank/DDBJ whole genome shotgun (WGS) entry which is preliminary data.</text>
</comment>
<dbReference type="Proteomes" id="UP000886523">
    <property type="component" value="Unassembled WGS sequence"/>
</dbReference>
<gene>
    <name evidence="2" type="ORF">BS47DRAFT_1393481</name>
</gene>
<sequence>MSEVCDNSYYSCDDLRLPVMQVSGKTLVRKKKDRGNTETSLNKKRSSANPEQLLGALTDGVAPVASVILTARKITINISSSLPDSRFVCDPWNVQLSDVLPEYATEGSVLYHTQMHTPLCALPGRRTVELVSLSIDVPPIRFAFSFLLIPPSAAISFGDSSFPRL</sequence>
<accession>A0A9P6DWX5</accession>
<reference evidence="2" key="1">
    <citation type="journal article" date="2020" name="Nat. Commun.">
        <title>Large-scale genome sequencing of mycorrhizal fungi provides insights into the early evolution of symbiotic traits.</title>
        <authorList>
            <person name="Miyauchi S."/>
            <person name="Kiss E."/>
            <person name="Kuo A."/>
            <person name="Drula E."/>
            <person name="Kohler A."/>
            <person name="Sanchez-Garcia M."/>
            <person name="Morin E."/>
            <person name="Andreopoulos B."/>
            <person name="Barry K.W."/>
            <person name="Bonito G."/>
            <person name="Buee M."/>
            <person name="Carver A."/>
            <person name="Chen C."/>
            <person name="Cichocki N."/>
            <person name="Clum A."/>
            <person name="Culley D."/>
            <person name="Crous P.W."/>
            <person name="Fauchery L."/>
            <person name="Girlanda M."/>
            <person name="Hayes R.D."/>
            <person name="Keri Z."/>
            <person name="LaButti K."/>
            <person name="Lipzen A."/>
            <person name="Lombard V."/>
            <person name="Magnuson J."/>
            <person name="Maillard F."/>
            <person name="Murat C."/>
            <person name="Nolan M."/>
            <person name="Ohm R.A."/>
            <person name="Pangilinan J."/>
            <person name="Pereira M.F."/>
            <person name="Perotto S."/>
            <person name="Peter M."/>
            <person name="Pfister S."/>
            <person name="Riley R."/>
            <person name="Sitrit Y."/>
            <person name="Stielow J.B."/>
            <person name="Szollosi G."/>
            <person name="Zifcakova L."/>
            <person name="Stursova M."/>
            <person name="Spatafora J.W."/>
            <person name="Tedersoo L."/>
            <person name="Vaario L.M."/>
            <person name="Yamada A."/>
            <person name="Yan M."/>
            <person name="Wang P."/>
            <person name="Xu J."/>
            <person name="Bruns T."/>
            <person name="Baldrian P."/>
            <person name="Vilgalys R."/>
            <person name="Dunand C."/>
            <person name="Henrissat B."/>
            <person name="Grigoriev I.V."/>
            <person name="Hibbett D."/>
            <person name="Nagy L.G."/>
            <person name="Martin F.M."/>
        </authorList>
    </citation>
    <scope>NUCLEOTIDE SEQUENCE</scope>
    <source>
        <strain evidence="2">UP504</strain>
    </source>
</reference>
<keyword evidence="3" id="KW-1185">Reference proteome</keyword>
<dbReference type="AlphaFoldDB" id="A0A9P6DWX5"/>
<name>A0A9P6DWX5_9AGAM</name>
<evidence type="ECO:0000313" key="2">
    <source>
        <dbReference type="EMBL" id="KAF9513235.1"/>
    </source>
</evidence>
<feature type="region of interest" description="Disordered" evidence="1">
    <location>
        <begin position="27"/>
        <end position="47"/>
    </location>
</feature>
<evidence type="ECO:0000256" key="1">
    <source>
        <dbReference type="SAM" id="MobiDB-lite"/>
    </source>
</evidence>
<dbReference type="OrthoDB" id="67716at2759"/>
<evidence type="ECO:0000313" key="3">
    <source>
        <dbReference type="Proteomes" id="UP000886523"/>
    </source>
</evidence>
<organism evidence="2 3">
    <name type="scientific">Hydnum rufescens UP504</name>
    <dbReference type="NCBI Taxonomy" id="1448309"/>
    <lineage>
        <taxon>Eukaryota</taxon>
        <taxon>Fungi</taxon>
        <taxon>Dikarya</taxon>
        <taxon>Basidiomycota</taxon>
        <taxon>Agaricomycotina</taxon>
        <taxon>Agaricomycetes</taxon>
        <taxon>Cantharellales</taxon>
        <taxon>Hydnaceae</taxon>
        <taxon>Hydnum</taxon>
    </lineage>
</organism>
<protein>
    <submittedName>
        <fullName evidence="2">Uncharacterized protein</fullName>
    </submittedName>
</protein>